<dbReference type="AlphaFoldDB" id="A0A0K9P7Y8"/>
<protein>
    <recommendedName>
        <fullName evidence="6">Transcription repressor</fullName>
    </recommendedName>
    <alternativeName>
        <fullName evidence="6">Ovate family protein</fullName>
    </alternativeName>
</protein>
<comment type="function">
    <text evidence="6">Transcriptional repressor that regulates multiple aspects of plant growth and development.</text>
</comment>
<dbReference type="GO" id="GO:0005634">
    <property type="term" value="C:nucleus"/>
    <property type="evidence" value="ECO:0007669"/>
    <property type="project" value="UniProtKB-SubCell"/>
</dbReference>
<comment type="subcellular location">
    <subcellularLocation>
        <location evidence="1 6">Nucleus</location>
    </subcellularLocation>
</comment>
<dbReference type="Proteomes" id="UP000036987">
    <property type="component" value="Unassembled WGS sequence"/>
</dbReference>
<evidence type="ECO:0000256" key="7">
    <source>
        <dbReference type="SAM" id="MobiDB-lite"/>
    </source>
</evidence>
<evidence type="ECO:0000313" key="10">
    <source>
        <dbReference type="Proteomes" id="UP000036987"/>
    </source>
</evidence>
<keyword evidence="5 6" id="KW-0539">Nucleus</keyword>
<dbReference type="InterPro" id="IPR038933">
    <property type="entry name" value="Ovate"/>
</dbReference>
<evidence type="ECO:0000256" key="6">
    <source>
        <dbReference type="RuleBase" id="RU367028"/>
    </source>
</evidence>
<dbReference type="OrthoDB" id="1928390at2759"/>
<evidence type="ECO:0000259" key="8">
    <source>
        <dbReference type="PROSITE" id="PS51754"/>
    </source>
</evidence>
<dbReference type="Pfam" id="PF04844">
    <property type="entry name" value="Ovate"/>
    <property type="match status" value="1"/>
</dbReference>
<dbReference type="PANTHER" id="PTHR33057">
    <property type="entry name" value="TRANSCRIPTION REPRESSOR OFP7-RELATED"/>
    <property type="match status" value="1"/>
</dbReference>
<dbReference type="OMA" id="WNDLRSM"/>
<proteinExistence type="predicted"/>
<gene>
    <name evidence="9" type="ORF">ZOSMA_338G00170</name>
</gene>
<evidence type="ECO:0000256" key="4">
    <source>
        <dbReference type="ARBA" id="ARBA00023163"/>
    </source>
</evidence>
<keyword evidence="2 6" id="KW-0678">Repressor</keyword>
<dbReference type="EMBL" id="LFYR01001074">
    <property type="protein sequence ID" value="KMZ65133.1"/>
    <property type="molecule type" value="Genomic_DNA"/>
</dbReference>
<organism evidence="9 10">
    <name type="scientific">Zostera marina</name>
    <name type="common">Eelgrass</name>
    <dbReference type="NCBI Taxonomy" id="29655"/>
    <lineage>
        <taxon>Eukaryota</taxon>
        <taxon>Viridiplantae</taxon>
        <taxon>Streptophyta</taxon>
        <taxon>Embryophyta</taxon>
        <taxon>Tracheophyta</taxon>
        <taxon>Spermatophyta</taxon>
        <taxon>Magnoliopsida</taxon>
        <taxon>Liliopsida</taxon>
        <taxon>Zosteraceae</taxon>
        <taxon>Zostera</taxon>
    </lineage>
</organism>
<dbReference type="GO" id="GO:0045892">
    <property type="term" value="P:negative regulation of DNA-templated transcription"/>
    <property type="evidence" value="ECO:0007669"/>
    <property type="project" value="UniProtKB-UniRule"/>
</dbReference>
<evidence type="ECO:0000256" key="1">
    <source>
        <dbReference type="ARBA" id="ARBA00004123"/>
    </source>
</evidence>
<feature type="compositionally biased region" description="Basic residues" evidence="7">
    <location>
        <begin position="74"/>
        <end position="88"/>
    </location>
</feature>
<keyword evidence="10" id="KW-1185">Reference proteome</keyword>
<evidence type="ECO:0000256" key="2">
    <source>
        <dbReference type="ARBA" id="ARBA00022491"/>
    </source>
</evidence>
<feature type="region of interest" description="Disordered" evidence="7">
    <location>
        <begin position="69"/>
        <end position="88"/>
    </location>
</feature>
<dbReference type="PANTHER" id="PTHR33057:SF70">
    <property type="entry name" value="TRANSCRIPTION REPRESSOR-RELATED"/>
    <property type="match status" value="1"/>
</dbReference>
<dbReference type="InterPro" id="IPR006458">
    <property type="entry name" value="Ovate_C"/>
</dbReference>
<keyword evidence="3 6" id="KW-0805">Transcription regulation</keyword>
<comment type="caution">
    <text evidence="9">The sequence shown here is derived from an EMBL/GenBank/DDBJ whole genome shotgun (WGS) entry which is preliminary data.</text>
</comment>
<accession>A0A0K9P7Y8</accession>
<evidence type="ECO:0000256" key="3">
    <source>
        <dbReference type="ARBA" id="ARBA00023015"/>
    </source>
</evidence>
<evidence type="ECO:0000313" key="9">
    <source>
        <dbReference type="EMBL" id="KMZ65133.1"/>
    </source>
</evidence>
<reference evidence="10" key="1">
    <citation type="journal article" date="2016" name="Nature">
        <title>The genome of the seagrass Zostera marina reveals angiosperm adaptation to the sea.</title>
        <authorList>
            <person name="Olsen J.L."/>
            <person name="Rouze P."/>
            <person name="Verhelst B."/>
            <person name="Lin Y.-C."/>
            <person name="Bayer T."/>
            <person name="Collen J."/>
            <person name="Dattolo E."/>
            <person name="De Paoli E."/>
            <person name="Dittami S."/>
            <person name="Maumus F."/>
            <person name="Michel G."/>
            <person name="Kersting A."/>
            <person name="Lauritano C."/>
            <person name="Lohaus R."/>
            <person name="Toepel M."/>
            <person name="Tonon T."/>
            <person name="Vanneste K."/>
            <person name="Amirebrahimi M."/>
            <person name="Brakel J."/>
            <person name="Bostroem C."/>
            <person name="Chovatia M."/>
            <person name="Grimwood J."/>
            <person name="Jenkins J.W."/>
            <person name="Jueterbock A."/>
            <person name="Mraz A."/>
            <person name="Stam W.T."/>
            <person name="Tice H."/>
            <person name="Bornberg-Bauer E."/>
            <person name="Green P.J."/>
            <person name="Pearson G.A."/>
            <person name="Procaccini G."/>
            <person name="Duarte C.M."/>
            <person name="Schmutz J."/>
            <person name="Reusch T.B.H."/>
            <person name="Van de Peer Y."/>
        </authorList>
    </citation>
    <scope>NUCLEOTIDE SEQUENCE [LARGE SCALE GENOMIC DNA]</scope>
    <source>
        <strain evidence="10">cv. Finnish</strain>
    </source>
</reference>
<sequence>MSSTITDGRRKFTVRHPMVVDVGCSCRRTKSLVSFFTQTATRKPKLNPETPPNHHHHLSSYYPFSPSTTNCSTSHHHNRSLKKKKKSKRVGGVVKESVAVVKESEDPYHDFRDSMLQMILEKDIYAWDDLRELLHRFLSLNSPYHHDSILRAFAEIWNDLFNAGKRGCTGGAIVGGGMRRKNYKKQYYHTHMATTTTTKTRQPMRHHHT</sequence>
<dbReference type="NCBIfam" id="TIGR01568">
    <property type="entry name" value="A_thal_3678"/>
    <property type="match status" value="1"/>
</dbReference>
<keyword evidence="4 6" id="KW-0804">Transcription</keyword>
<name>A0A0K9P7Y8_ZOSMR</name>
<feature type="domain" description="OVATE" evidence="8">
    <location>
        <begin position="100"/>
        <end position="159"/>
    </location>
</feature>
<dbReference type="PROSITE" id="PS51754">
    <property type="entry name" value="OVATE"/>
    <property type="match status" value="1"/>
</dbReference>
<evidence type="ECO:0000256" key="5">
    <source>
        <dbReference type="ARBA" id="ARBA00023242"/>
    </source>
</evidence>